<dbReference type="RefSeq" id="WP_157185589.1">
    <property type="nucleotide sequence ID" value="NZ_JACHIT010000001.1"/>
</dbReference>
<evidence type="ECO:0000313" key="4">
    <source>
        <dbReference type="EMBL" id="MBB5911771.1"/>
    </source>
</evidence>
<feature type="compositionally biased region" description="Gly residues" evidence="2">
    <location>
        <begin position="313"/>
        <end position="323"/>
    </location>
</feature>
<keyword evidence="1" id="KW-0443">Lipid metabolism</keyword>
<dbReference type="EMBL" id="JACHIT010000001">
    <property type="protein sequence ID" value="MBB5911771.1"/>
    <property type="molecule type" value="Genomic_DNA"/>
</dbReference>
<proteinExistence type="predicted"/>
<sequence>MAGRSLGVMAGMTIGAVDALTERRDRAIGEPVAPPQPIVAGVSGGAIAAAVVAVGMTRAAARRIALEFPEAAVLGSRSFRSLLTRRALYPRTRIRELAHAVVGDRTFADFVLDPEPGRHPHRSATSLVVPVYSAEHGTLVLPRDLPVLGLSDLPVVDALVAATRIPGALPAAPGLENVFDGGCHHRVPREIFAPHPALVLDLYGPQPYDSRGGLVFPLLHPALPAIRSRPRPFHDPVLREATIFAHRPYGAALKTPAQTAGELFDTGYRIASAWIDSRTDEQLGHVVGRRFLGRPHAVTGHSNGLLDPAPGISEGGRGVVGAG</sequence>
<dbReference type="Proteomes" id="UP000540412">
    <property type="component" value="Unassembled WGS sequence"/>
</dbReference>
<evidence type="ECO:0000259" key="3">
    <source>
        <dbReference type="Pfam" id="PF01734"/>
    </source>
</evidence>
<dbReference type="InterPro" id="IPR002641">
    <property type="entry name" value="PNPLA_dom"/>
</dbReference>
<dbReference type="SUPFAM" id="SSF52151">
    <property type="entry name" value="FabD/lysophospholipase-like"/>
    <property type="match status" value="1"/>
</dbReference>
<evidence type="ECO:0000256" key="1">
    <source>
        <dbReference type="ARBA" id="ARBA00023098"/>
    </source>
</evidence>
<comment type="caution">
    <text evidence="4">The sequence shown here is derived from an EMBL/GenBank/DDBJ whole genome shotgun (WGS) entry which is preliminary data.</text>
</comment>
<reference evidence="4 5" key="1">
    <citation type="submission" date="2020-08" db="EMBL/GenBank/DDBJ databases">
        <title>Sequencing the genomes of 1000 actinobacteria strains.</title>
        <authorList>
            <person name="Klenk H.-P."/>
        </authorList>
    </citation>
    <scope>NUCLEOTIDE SEQUENCE [LARGE SCALE GENOMIC DNA]</scope>
    <source>
        <strain evidence="4 5">DSM 43582</strain>
    </source>
</reference>
<dbReference type="Pfam" id="PF01734">
    <property type="entry name" value="Patatin"/>
    <property type="match status" value="1"/>
</dbReference>
<organism evidence="4 5">
    <name type="scientific">Nocardia transvalensis</name>
    <dbReference type="NCBI Taxonomy" id="37333"/>
    <lineage>
        <taxon>Bacteria</taxon>
        <taxon>Bacillati</taxon>
        <taxon>Actinomycetota</taxon>
        <taxon>Actinomycetes</taxon>
        <taxon>Mycobacteriales</taxon>
        <taxon>Nocardiaceae</taxon>
        <taxon>Nocardia</taxon>
    </lineage>
</organism>
<dbReference type="GO" id="GO:0006629">
    <property type="term" value="P:lipid metabolic process"/>
    <property type="evidence" value="ECO:0007669"/>
    <property type="project" value="UniProtKB-KW"/>
</dbReference>
<protein>
    <recommendedName>
        <fullName evidence="3">PNPLA domain-containing protein</fullName>
    </recommendedName>
</protein>
<dbReference type="Gene3D" id="3.40.1090.10">
    <property type="entry name" value="Cytosolic phospholipase A2 catalytic domain"/>
    <property type="match status" value="1"/>
</dbReference>
<feature type="region of interest" description="Disordered" evidence="2">
    <location>
        <begin position="302"/>
        <end position="323"/>
    </location>
</feature>
<evidence type="ECO:0000313" key="5">
    <source>
        <dbReference type="Proteomes" id="UP000540412"/>
    </source>
</evidence>
<gene>
    <name evidence="4" type="ORF">BJY24_000638</name>
</gene>
<evidence type="ECO:0000256" key="2">
    <source>
        <dbReference type="SAM" id="MobiDB-lite"/>
    </source>
</evidence>
<name>A0A7W9P939_9NOCA</name>
<accession>A0A7W9P939</accession>
<dbReference type="InterPro" id="IPR016035">
    <property type="entry name" value="Acyl_Trfase/lysoPLipase"/>
</dbReference>
<feature type="domain" description="PNPLA" evidence="3">
    <location>
        <begin position="11"/>
        <end position="192"/>
    </location>
</feature>
<dbReference type="AlphaFoldDB" id="A0A7W9P939"/>
<keyword evidence="5" id="KW-1185">Reference proteome</keyword>